<gene>
    <name evidence="9 11" type="primary">cobD</name>
    <name evidence="12" type="ORF">E1I98_05630</name>
    <name evidence="13" type="ORF">E1J06_09905</name>
    <name evidence="11" type="ORF">F2Y51_16155</name>
    <name evidence="10" type="ORF">F2Y58_17130</name>
</gene>
<dbReference type="InterPro" id="IPR004485">
    <property type="entry name" value="Cobalamin_biosynth_CobD/CbiB"/>
</dbReference>
<evidence type="ECO:0000313" key="13">
    <source>
        <dbReference type="EMBL" id="TDB07702.1"/>
    </source>
</evidence>
<dbReference type="Proteomes" id="UP000294834">
    <property type="component" value="Unassembled WGS sequence"/>
</dbReference>
<evidence type="ECO:0000313" key="15">
    <source>
        <dbReference type="Proteomes" id="UP000294834"/>
    </source>
</evidence>
<dbReference type="EMBL" id="VVZA01000015">
    <property type="protein sequence ID" value="KAA5403393.1"/>
    <property type="molecule type" value="Genomic_DNA"/>
</dbReference>
<evidence type="ECO:0000313" key="10">
    <source>
        <dbReference type="EMBL" id="KAA5395337.1"/>
    </source>
</evidence>
<organism evidence="11 16">
    <name type="scientific">Phocaeicola dorei</name>
    <dbReference type="NCBI Taxonomy" id="357276"/>
    <lineage>
        <taxon>Bacteria</taxon>
        <taxon>Pseudomonadati</taxon>
        <taxon>Bacteroidota</taxon>
        <taxon>Bacteroidia</taxon>
        <taxon>Bacteroidales</taxon>
        <taxon>Bacteroidaceae</taxon>
        <taxon>Phocaeicola</taxon>
    </lineage>
</organism>
<keyword evidence="7 9" id="KW-1133">Transmembrane helix</keyword>
<dbReference type="Pfam" id="PF03186">
    <property type="entry name" value="CobD_Cbib"/>
    <property type="match status" value="1"/>
</dbReference>
<evidence type="ECO:0000313" key="12">
    <source>
        <dbReference type="EMBL" id="TDA75871.1"/>
    </source>
</evidence>
<dbReference type="Proteomes" id="UP000481616">
    <property type="component" value="Unassembled WGS sequence"/>
</dbReference>
<evidence type="ECO:0000313" key="16">
    <source>
        <dbReference type="Proteomes" id="UP000441162"/>
    </source>
</evidence>
<dbReference type="GO" id="GO:0009236">
    <property type="term" value="P:cobalamin biosynthetic process"/>
    <property type="evidence" value="ECO:0007669"/>
    <property type="project" value="UniProtKB-UniRule"/>
</dbReference>
<evidence type="ECO:0000256" key="3">
    <source>
        <dbReference type="ARBA" id="ARBA00006263"/>
    </source>
</evidence>
<proteinExistence type="inferred from homology"/>
<keyword evidence="8 9" id="KW-0472">Membrane</keyword>
<dbReference type="GO" id="GO:0015420">
    <property type="term" value="F:ABC-type vitamin B12 transporter activity"/>
    <property type="evidence" value="ECO:0007669"/>
    <property type="project" value="UniProtKB-UniRule"/>
</dbReference>
<evidence type="ECO:0000256" key="9">
    <source>
        <dbReference type="HAMAP-Rule" id="MF_00024"/>
    </source>
</evidence>
<comment type="caution">
    <text evidence="11">The sequence shown here is derived from an EMBL/GenBank/DDBJ whole genome shotgun (WGS) entry which is preliminary data.</text>
</comment>
<comment type="subcellular location">
    <subcellularLocation>
        <location evidence="1 9">Cell membrane</location>
        <topology evidence="1 9">Multi-pass membrane protein</topology>
    </subcellularLocation>
</comment>
<dbReference type="GO" id="GO:0005886">
    <property type="term" value="C:plasma membrane"/>
    <property type="evidence" value="ECO:0007669"/>
    <property type="project" value="UniProtKB-SubCell"/>
</dbReference>
<evidence type="ECO:0000313" key="17">
    <source>
        <dbReference type="Proteomes" id="UP000481616"/>
    </source>
</evidence>
<feature type="transmembrane region" description="Helical" evidence="9">
    <location>
        <begin position="57"/>
        <end position="77"/>
    </location>
</feature>
<dbReference type="GO" id="GO:0048472">
    <property type="term" value="F:threonine-phosphate decarboxylase activity"/>
    <property type="evidence" value="ECO:0007669"/>
    <property type="project" value="InterPro"/>
</dbReference>
<feature type="transmembrane region" description="Helical" evidence="9">
    <location>
        <begin position="82"/>
        <end position="102"/>
    </location>
</feature>
<evidence type="ECO:0000256" key="1">
    <source>
        <dbReference type="ARBA" id="ARBA00004651"/>
    </source>
</evidence>
<dbReference type="HAMAP" id="MF_00024">
    <property type="entry name" value="CobD_CbiB"/>
    <property type="match status" value="1"/>
</dbReference>
<keyword evidence="4 9" id="KW-1003">Cell membrane</keyword>
<comment type="caution">
    <text evidence="9">Lacks conserved residue(s) required for the propagation of feature annotation.</text>
</comment>
<dbReference type="UniPathway" id="UPA00148"/>
<dbReference type="Proteomes" id="UP000441162">
    <property type="component" value="Unassembled WGS sequence"/>
</dbReference>
<dbReference type="PANTHER" id="PTHR34308">
    <property type="entry name" value="COBALAMIN BIOSYNTHESIS PROTEIN CBIB"/>
    <property type="match status" value="1"/>
</dbReference>
<evidence type="ECO:0000313" key="11">
    <source>
        <dbReference type="EMBL" id="KAA5403393.1"/>
    </source>
</evidence>
<name>A0A0K2HLW5_9BACT</name>
<protein>
    <recommendedName>
        <fullName evidence="9">Cobalamin biosynthesis protein CobD</fullName>
    </recommendedName>
</protein>
<feature type="transmembrane region" description="Helical" evidence="9">
    <location>
        <begin position="159"/>
        <end position="176"/>
    </location>
</feature>
<evidence type="ECO:0000313" key="14">
    <source>
        <dbReference type="Proteomes" id="UP000294527"/>
    </source>
</evidence>
<sequence length="310" mass="34321">MDIYVLILPLLIGWILDKLLGDPVGLPHPVVGFGKLISFCEKRWNCGAHRMLKGGGAAIMLILLVYVGSALALHYLFLLNRWLGIALSAVLVFYCLAGTTLIREVKQVFLAADRSLEEGRKQVSRIVGRDTSELTDQEVRIAALETLAENLSDGVIAPLFWYLLLGVPGMLAYKMVNTLDSMVGYKNERYLQFGCAAAHIDDMANYIPARLTALLMVLSVGRPGLLRFVGKYGNRHASPNSGYPESALAGILNCRFGGPHVYFGEIVYKPFIGDKDRLIHTQDMHKAVDINRRAEILMIIVNIVCLYLVS</sequence>
<keyword evidence="6 9" id="KW-0812">Transmembrane</keyword>
<reference evidence="16 17" key="1">
    <citation type="journal article" date="2019" name="Nat. Med.">
        <title>A library of human gut bacterial isolates paired with longitudinal multiomics data enables mechanistic microbiome research.</title>
        <authorList>
            <person name="Poyet M."/>
            <person name="Groussin M."/>
            <person name="Gibbons S.M."/>
            <person name="Avila-Pacheco J."/>
            <person name="Jiang X."/>
            <person name="Kearney S.M."/>
            <person name="Perrotta A.R."/>
            <person name="Berdy B."/>
            <person name="Zhao S."/>
            <person name="Lieberman T.D."/>
            <person name="Swanson P.K."/>
            <person name="Smith M."/>
            <person name="Roesemann S."/>
            <person name="Alexander J.E."/>
            <person name="Rich S.A."/>
            <person name="Livny J."/>
            <person name="Vlamakis H."/>
            <person name="Clish C."/>
            <person name="Bullock K."/>
            <person name="Deik A."/>
            <person name="Scott J."/>
            <person name="Pierce K.A."/>
            <person name="Xavier R.J."/>
            <person name="Alm E.J."/>
        </authorList>
    </citation>
    <scope>NUCLEOTIDE SEQUENCE [LARGE SCALE GENOMIC DNA]</scope>
    <source>
        <strain evidence="10 17">BIOML-A1</strain>
        <strain evidence="11 16">BIOML-A4</strain>
    </source>
</reference>
<accession>A0A0K2HLW5</accession>
<dbReference type="RefSeq" id="WP_007852019.1">
    <property type="nucleotide sequence ID" value="NZ_CAXSRD010000015.1"/>
</dbReference>
<dbReference type="NCBIfam" id="TIGR00380">
    <property type="entry name" value="cobal_cbiB"/>
    <property type="match status" value="1"/>
</dbReference>
<dbReference type="AlphaFoldDB" id="A0A0K2HLW5"/>
<evidence type="ECO:0000256" key="8">
    <source>
        <dbReference type="ARBA" id="ARBA00023136"/>
    </source>
</evidence>
<comment type="function">
    <text evidence="9">Converts cobyric acid to cobinamide by the addition of aminopropanol on the F carboxylic group.</text>
</comment>
<evidence type="ECO:0000256" key="7">
    <source>
        <dbReference type="ARBA" id="ARBA00022989"/>
    </source>
</evidence>
<keyword evidence="5 9" id="KW-0169">Cobalamin biosynthesis</keyword>
<dbReference type="EMBL" id="VVYY01000016">
    <property type="protein sequence ID" value="KAA5395337.1"/>
    <property type="molecule type" value="Genomic_DNA"/>
</dbReference>
<comment type="pathway">
    <text evidence="2 9">Cofactor biosynthesis; adenosylcobalamin biosynthesis.</text>
</comment>
<dbReference type="KEGG" id="bdh:GV66_17045"/>
<reference evidence="14 15" key="2">
    <citation type="journal article" date="2019" name="Nat. Microbiol.">
        <title>Genomic variation and strain-specific functional adaptation in the human gut microbiome during early life.</title>
        <authorList>
            <person name="Vatanen T."/>
            <person name="Plichta D.R."/>
            <person name="Somani J."/>
            <person name="Munch P.C."/>
            <person name="Arthur T.D."/>
            <person name="Hall A.B."/>
            <person name="Rudolf S."/>
            <person name="Oakeley E.J."/>
            <person name="Ke X."/>
            <person name="Young R.A."/>
            <person name="Haiser H.J."/>
            <person name="Kolde R."/>
            <person name="Yassour M."/>
            <person name="Luopajarvi K."/>
            <person name="Siljander H."/>
            <person name="Virtanen S.M."/>
            <person name="Ilonen J."/>
            <person name="Uibo R."/>
            <person name="Tillmann V."/>
            <person name="Mokurov S."/>
            <person name="Dorshakova N."/>
            <person name="Porter J.A."/>
            <person name="McHardy A.C."/>
            <person name="Lahdesmaki H."/>
            <person name="Vlamakis H."/>
            <person name="Huttenhower C."/>
            <person name="Knip M."/>
            <person name="Xavier R.J."/>
        </authorList>
    </citation>
    <scope>NUCLEOTIDE SEQUENCE [LARGE SCALE GENOMIC DNA]</scope>
    <source>
        <strain evidence="12 14">RJX1047</strain>
        <strain evidence="13 15">RJX1052</strain>
    </source>
</reference>
<dbReference type="EMBL" id="SLTU01000001">
    <property type="protein sequence ID" value="TDA75871.1"/>
    <property type="molecule type" value="Genomic_DNA"/>
</dbReference>
<evidence type="ECO:0000256" key="6">
    <source>
        <dbReference type="ARBA" id="ARBA00022692"/>
    </source>
</evidence>
<dbReference type="Proteomes" id="UP000294527">
    <property type="component" value="Unassembled WGS sequence"/>
</dbReference>
<evidence type="ECO:0000256" key="5">
    <source>
        <dbReference type="ARBA" id="ARBA00022573"/>
    </source>
</evidence>
<evidence type="ECO:0000256" key="4">
    <source>
        <dbReference type="ARBA" id="ARBA00022475"/>
    </source>
</evidence>
<dbReference type="PANTHER" id="PTHR34308:SF1">
    <property type="entry name" value="COBALAMIN BIOSYNTHESIS PROTEIN CBIB"/>
    <property type="match status" value="1"/>
</dbReference>
<comment type="similarity">
    <text evidence="3 9">Belongs to the CobD/CbiB family.</text>
</comment>
<dbReference type="EMBL" id="SLTX01000001">
    <property type="protein sequence ID" value="TDB07702.1"/>
    <property type="molecule type" value="Genomic_DNA"/>
</dbReference>
<evidence type="ECO:0000256" key="2">
    <source>
        <dbReference type="ARBA" id="ARBA00004953"/>
    </source>
</evidence>